<sequence length="130" mass="15223">MERLERIFKEASLRAVIFSKKNLGIKLDFSEESLNFLDDILEVFHKEIELDTINNDKIIDLSMAFGGYLGEVISKNIGGVWEENNGKIIFLEVYNNKVLPLNIVYKRINIGERASIKRWYTKFKEKICYI</sequence>
<proteinExistence type="predicted"/>
<dbReference type="Proteomes" id="UP000783390">
    <property type="component" value="Unassembled WGS sequence"/>
</dbReference>
<organism evidence="1 2">
    <name type="scientific">Clostridium moniliforme</name>
    <dbReference type="NCBI Taxonomy" id="39489"/>
    <lineage>
        <taxon>Bacteria</taxon>
        <taxon>Bacillati</taxon>
        <taxon>Bacillota</taxon>
        <taxon>Clostridia</taxon>
        <taxon>Eubacteriales</taxon>
        <taxon>Clostridiaceae</taxon>
        <taxon>Clostridium</taxon>
    </lineage>
</organism>
<keyword evidence="2" id="KW-1185">Reference proteome</keyword>
<dbReference type="RefSeq" id="WP_209795494.1">
    <property type="nucleotide sequence ID" value="NZ_JAGGJZ010000001.1"/>
</dbReference>
<evidence type="ECO:0000313" key="1">
    <source>
        <dbReference type="EMBL" id="MBP1888765.1"/>
    </source>
</evidence>
<reference evidence="1 2" key="1">
    <citation type="submission" date="2021-03" db="EMBL/GenBank/DDBJ databases">
        <title>Genomic Encyclopedia of Type Strains, Phase IV (KMG-IV): sequencing the most valuable type-strain genomes for metagenomic binning, comparative biology and taxonomic classification.</title>
        <authorList>
            <person name="Goeker M."/>
        </authorList>
    </citation>
    <scope>NUCLEOTIDE SEQUENCE [LARGE SCALE GENOMIC DNA]</scope>
    <source>
        <strain evidence="1 2">DSM 3984</strain>
    </source>
</reference>
<gene>
    <name evidence="1" type="ORF">J2Z53_000344</name>
</gene>
<name>A0ABS4EXP2_9CLOT</name>
<protein>
    <submittedName>
        <fullName evidence="1">Uncharacterized protein</fullName>
    </submittedName>
</protein>
<comment type="caution">
    <text evidence="1">The sequence shown here is derived from an EMBL/GenBank/DDBJ whole genome shotgun (WGS) entry which is preliminary data.</text>
</comment>
<evidence type="ECO:0000313" key="2">
    <source>
        <dbReference type="Proteomes" id="UP000783390"/>
    </source>
</evidence>
<dbReference type="EMBL" id="JAGGJZ010000001">
    <property type="protein sequence ID" value="MBP1888765.1"/>
    <property type="molecule type" value="Genomic_DNA"/>
</dbReference>
<accession>A0ABS4EXP2</accession>